<evidence type="ECO:0000256" key="3">
    <source>
        <dbReference type="ARBA" id="ARBA00023082"/>
    </source>
</evidence>
<evidence type="ECO:0000259" key="6">
    <source>
        <dbReference type="Pfam" id="PF04542"/>
    </source>
</evidence>
<evidence type="ECO:0000256" key="4">
    <source>
        <dbReference type="ARBA" id="ARBA00023125"/>
    </source>
</evidence>
<name>A0ABV5I216_9RHOB</name>
<keyword evidence="3" id="KW-0731">Sigma factor</keyword>
<dbReference type="Proteomes" id="UP001589670">
    <property type="component" value="Unassembled WGS sequence"/>
</dbReference>
<dbReference type="InterPro" id="IPR039425">
    <property type="entry name" value="RNA_pol_sigma-70-like"/>
</dbReference>
<dbReference type="RefSeq" id="WP_377070254.1">
    <property type="nucleotide sequence ID" value="NZ_JBHMEC010000017.1"/>
</dbReference>
<sequence length="196" mass="21471">MTMPLDAHDDLSDEDLLDAFAGGDRAAARTLTLRLTPRVLAHAARLLGNRAEAEEVAQEAMLRLWRQAPRWRAGEARVTTWLYRVVANLCIDRKRRARGGTVALDDVPEPPDPAPDAPALMQTRTRAAALQAALAELPARQRHAVVLRHIEGCTNPEIAGIMNTTVEAVESLTTRGRRALATALSARKEELGYVDD</sequence>
<comment type="similarity">
    <text evidence="1">Belongs to the sigma-70 factor family. ECF subfamily.</text>
</comment>
<dbReference type="SUPFAM" id="SSF88659">
    <property type="entry name" value="Sigma3 and sigma4 domains of RNA polymerase sigma factors"/>
    <property type="match status" value="1"/>
</dbReference>
<dbReference type="EMBL" id="JBHMEC010000017">
    <property type="protein sequence ID" value="MFB9150723.1"/>
    <property type="molecule type" value="Genomic_DNA"/>
</dbReference>
<dbReference type="InterPro" id="IPR013325">
    <property type="entry name" value="RNA_pol_sigma_r2"/>
</dbReference>
<evidence type="ECO:0000313" key="9">
    <source>
        <dbReference type="Proteomes" id="UP001589670"/>
    </source>
</evidence>
<feature type="domain" description="RNA polymerase sigma-70 region 2" evidence="6">
    <location>
        <begin position="34"/>
        <end position="98"/>
    </location>
</feature>
<dbReference type="InterPro" id="IPR036388">
    <property type="entry name" value="WH-like_DNA-bd_sf"/>
</dbReference>
<dbReference type="NCBIfam" id="NF009176">
    <property type="entry name" value="PRK12524.1"/>
    <property type="match status" value="1"/>
</dbReference>
<keyword evidence="4" id="KW-0238">DNA-binding</keyword>
<feature type="domain" description="RNA polymerase sigma factor 70 region 4 type 2" evidence="7">
    <location>
        <begin position="129"/>
        <end position="180"/>
    </location>
</feature>
<evidence type="ECO:0000259" key="7">
    <source>
        <dbReference type="Pfam" id="PF08281"/>
    </source>
</evidence>
<dbReference type="Pfam" id="PF04542">
    <property type="entry name" value="Sigma70_r2"/>
    <property type="match status" value="1"/>
</dbReference>
<evidence type="ECO:0000313" key="8">
    <source>
        <dbReference type="EMBL" id="MFB9150723.1"/>
    </source>
</evidence>
<dbReference type="PANTHER" id="PTHR43133:SF8">
    <property type="entry name" value="RNA POLYMERASE SIGMA FACTOR HI_1459-RELATED"/>
    <property type="match status" value="1"/>
</dbReference>
<comment type="caution">
    <text evidence="8">The sequence shown here is derived from an EMBL/GenBank/DDBJ whole genome shotgun (WGS) entry which is preliminary data.</text>
</comment>
<keyword evidence="5" id="KW-0804">Transcription</keyword>
<reference evidence="8 9" key="1">
    <citation type="submission" date="2024-09" db="EMBL/GenBank/DDBJ databases">
        <authorList>
            <person name="Sun Q."/>
            <person name="Mori K."/>
        </authorList>
    </citation>
    <scope>NUCLEOTIDE SEQUENCE [LARGE SCALE GENOMIC DNA]</scope>
    <source>
        <strain evidence="8 9">CECT 9424</strain>
    </source>
</reference>
<protein>
    <submittedName>
        <fullName evidence="8">RNA polymerase sigma factor</fullName>
    </submittedName>
</protein>
<dbReference type="Pfam" id="PF08281">
    <property type="entry name" value="Sigma70_r4_2"/>
    <property type="match status" value="1"/>
</dbReference>
<accession>A0ABV5I216</accession>
<dbReference type="InterPro" id="IPR007627">
    <property type="entry name" value="RNA_pol_sigma70_r2"/>
</dbReference>
<dbReference type="InterPro" id="IPR013249">
    <property type="entry name" value="RNA_pol_sigma70_r4_t2"/>
</dbReference>
<evidence type="ECO:0000256" key="2">
    <source>
        <dbReference type="ARBA" id="ARBA00023015"/>
    </source>
</evidence>
<dbReference type="InterPro" id="IPR013324">
    <property type="entry name" value="RNA_pol_sigma_r3/r4-like"/>
</dbReference>
<dbReference type="InterPro" id="IPR014284">
    <property type="entry name" value="RNA_pol_sigma-70_dom"/>
</dbReference>
<proteinExistence type="inferred from homology"/>
<evidence type="ECO:0000256" key="1">
    <source>
        <dbReference type="ARBA" id="ARBA00010641"/>
    </source>
</evidence>
<evidence type="ECO:0000256" key="5">
    <source>
        <dbReference type="ARBA" id="ARBA00023163"/>
    </source>
</evidence>
<dbReference type="Gene3D" id="1.10.10.10">
    <property type="entry name" value="Winged helix-like DNA-binding domain superfamily/Winged helix DNA-binding domain"/>
    <property type="match status" value="1"/>
</dbReference>
<dbReference type="PANTHER" id="PTHR43133">
    <property type="entry name" value="RNA POLYMERASE ECF-TYPE SIGMA FACTO"/>
    <property type="match status" value="1"/>
</dbReference>
<gene>
    <name evidence="8" type="ORF">ACFFU4_13285</name>
</gene>
<dbReference type="Gene3D" id="1.10.1740.10">
    <property type="match status" value="1"/>
</dbReference>
<organism evidence="8 9">
    <name type="scientific">Roseovarius ramblicola</name>
    <dbReference type="NCBI Taxonomy" id="2022336"/>
    <lineage>
        <taxon>Bacteria</taxon>
        <taxon>Pseudomonadati</taxon>
        <taxon>Pseudomonadota</taxon>
        <taxon>Alphaproteobacteria</taxon>
        <taxon>Rhodobacterales</taxon>
        <taxon>Roseobacteraceae</taxon>
        <taxon>Roseovarius</taxon>
    </lineage>
</organism>
<dbReference type="SUPFAM" id="SSF88946">
    <property type="entry name" value="Sigma2 domain of RNA polymerase sigma factors"/>
    <property type="match status" value="1"/>
</dbReference>
<dbReference type="NCBIfam" id="TIGR02937">
    <property type="entry name" value="sigma70-ECF"/>
    <property type="match status" value="1"/>
</dbReference>
<keyword evidence="2" id="KW-0805">Transcription regulation</keyword>
<keyword evidence="9" id="KW-1185">Reference proteome</keyword>